<dbReference type="RefSeq" id="WP_345332367.1">
    <property type="nucleotide sequence ID" value="NZ_BAABJI010000002.1"/>
</dbReference>
<proteinExistence type="predicted"/>
<dbReference type="EMBL" id="BAABJI010000002">
    <property type="protein sequence ID" value="GAA4924690.1"/>
    <property type="molecule type" value="Genomic_DNA"/>
</dbReference>
<keyword evidence="2" id="KW-1185">Reference proteome</keyword>
<reference evidence="2" key="1">
    <citation type="journal article" date="2019" name="Int. J. Syst. Evol. Microbiol.">
        <title>The Global Catalogue of Microorganisms (GCM) 10K type strain sequencing project: providing services to taxonomists for standard genome sequencing and annotation.</title>
        <authorList>
            <consortium name="The Broad Institute Genomics Platform"/>
            <consortium name="The Broad Institute Genome Sequencing Center for Infectious Disease"/>
            <person name="Wu L."/>
            <person name="Ma J."/>
        </authorList>
    </citation>
    <scope>NUCLEOTIDE SEQUENCE [LARGE SCALE GENOMIC DNA]</scope>
    <source>
        <strain evidence="2">JCM 18283</strain>
    </source>
</reference>
<evidence type="ECO:0000313" key="1">
    <source>
        <dbReference type="EMBL" id="GAA4924690.1"/>
    </source>
</evidence>
<comment type="caution">
    <text evidence="1">The sequence shown here is derived from an EMBL/GenBank/DDBJ whole genome shotgun (WGS) entry which is preliminary data.</text>
</comment>
<organism evidence="1 2">
    <name type="scientific">Mucilaginibacter defluvii</name>
    <dbReference type="NCBI Taxonomy" id="1196019"/>
    <lineage>
        <taxon>Bacteria</taxon>
        <taxon>Pseudomonadati</taxon>
        <taxon>Bacteroidota</taxon>
        <taxon>Sphingobacteriia</taxon>
        <taxon>Sphingobacteriales</taxon>
        <taxon>Sphingobacteriaceae</taxon>
        <taxon>Mucilaginibacter</taxon>
    </lineage>
</organism>
<name>A0ABP9G0U3_9SPHI</name>
<evidence type="ECO:0000313" key="2">
    <source>
        <dbReference type="Proteomes" id="UP001501436"/>
    </source>
</evidence>
<gene>
    <name evidence="1" type="ORF">GCM10023313_31380</name>
</gene>
<dbReference type="Proteomes" id="UP001501436">
    <property type="component" value="Unassembled WGS sequence"/>
</dbReference>
<protein>
    <submittedName>
        <fullName evidence="1">Uncharacterized protein</fullName>
    </submittedName>
</protein>
<accession>A0ABP9G0U3</accession>
<sequence>MKFESCEKRNVTTEQAIKLLREQGYEVTEEQATQILDFLYFLGKLSVDQYFKNKQQETTKEQTNETS</sequence>